<keyword evidence="2" id="KW-1185">Reference proteome</keyword>
<evidence type="ECO:0000313" key="1">
    <source>
        <dbReference type="EMBL" id="EHO73476.1"/>
    </source>
</evidence>
<reference evidence="1 2" key="1">
    <citation type="submission" date="2011-12" db="EMBL/GenBank/DDBJ databases">
        <title>The Genome Sequence of Prevotella maculosa OT 289.</title>
        <authorList>
            <consortium name="The Broad Institute Genome Sequencing Platform"/>
            <person name="Earl A."/>
            <person name="Ward D."/>
            <person name="Feldgarden M."/>
            <person name="Gevers D."/>
            <person name="Izard J."/>
            <person name="Blanton J.M."/>
            <person name="Mathney J."/>
            <person name="Tanner A.C."/>
            <person name="Dewhirst F.E."/>
            <person name="Young S.K."/>
            <person name="Zeng Q."/>
            <person name="Gargeya S."/>
            <person name="Fitzgerald M."/>
            <person name="Haas B."/>
            <person name="Abouelleil A."/>
            <person name="Alvarado L."/>
            <person name="Arachchi H.M."/>
            <person name="Berlin A."/>
            <person name="Chapman S.B."/>
            <person name="Gearin G."/>
            <person name="Goldberg J."/>
            <person name="Griggs A."/>
            <person name="Gujja S."/>
            <person name="Hansen M."/>
            <person name="Heiman D."/>
            <person name="Howarth C."/>
            <person name="Larimer J."/>
            <person name="Lui A."/>
            <person name="MacDonald P.J.P."/>
            <person name="McCowen C."/>
            <person name="Montmayeur A."/>
            <person name="Murphy C."/>
            <person name="Neiman D."/>
            <person name="Pearson M."/>
            <person name="Priest M."/>
            <person name="Roberts A."/>
            <person name="Saif S."/>
            <person name="Shea T."/>
            <person name="Sisk P."/>
            <person name="Stolte C."/>
            <person name="Sykes S."/>
            <person name="Wortman J."/>
            <person name="Nusbaum C."/>
            <person name="Birren B."/>
        </authorList>
    </citation>
    <scope>NUCLEOTIDE SEQUENCE [LARGE SCALE GENOMIC DNA]</scope>
    <source>
        <strain evidence="1 2">OT 289</strain>
    </source>
</reference>
<dbReference type="EMBL" id="AGEK01000015">
    <property type="protein sequence ID" value="EHO73476.1"/>
    <property type="molecule type" value="Genomic_DNA"/>
</dbReference>
<dbReference type="STRING" id="999422.HMPREF9944_00471"/>
<gene>
    <name evidence="1" type="ORF">HMPREF9944_00471</name>
</gene>
<comment type="caution">
    <text evidence="1">The sequence shown here is derived from an EMBL/GenBank/DDBJ whole genome shotgun (WGS) entry which is preliminary data.</text>
</comment>
<sequence>MTVAKLGKNKHKRKKKRQYIPIEVKNAVYSCHKTTVAVKRQPRRLIMPCGKRKSFMRLKL</sequence>
<dbReference type="HOGENOM" id="CLU_2937822_0_0_10"/>
<organism evidence="1 2">
    <name type="scientific">Segatella maculosa OT 289</name>
    <dbReference type="NCBI Taxonomy" id="999422"/>
    <lineage>
        <taxon>Bacteria</taxon>
        <taxon>Pseudomonadati</taxon>
        <taxon>Bacteroidota</taxon>
        <taxon>Bacteroidia</taxon>
        <taxon>Bacteroidales</taxon>
        <taxon>Prevotellaceae</taxon>
        <taxon>Segatella</taxon>
    </lineage>
</organism>
<name>H1HJX7_9BACT</name>
<proteinExistence type="predicted"/>
<dbReference type="Proteomes" id="UP000003167">
    <property type="component" value="Unassembled WGS sequence"/>
</dbReference>
<evidence type="ECO:0000313" key="2">
    <source>
        <dbReference type="Proteomes" id="UP000003167"/>
    </source>
</evidence>
<dbReference type="PATRIC" id="fig|999422.3.peg.468"/>
<accession>H1HJX7</accession>
<dbReference type="AlphaFoldDB" id="H1HJX7"/>
<protein>
    <submittedName>
        <fullName evidence="1">Uncharacterized protein</fullName>
    </submittedName>
</protein>